<organism evidence="1 2">
    <name type="scientific">Halorhodospira neutriphila</name>
    <dbReference type="NCBI Taxonomy" id="168379"/>
    <lineage>
        <taxon>Bacteria</taxon>
        <taxon>Pseudomonadati</taxon>
        <taxon>Pseudomonadota</taxon>
        <taxon>Gammaproteobacteria</taxon>
        <taxon>Chromatiales</taxon>
        <taxon>Ectothiorhodospiraceae</taxon>
        <taxon>Halorhodospira</taxon>
    </lineage>
</organism>
<reference evidence="1 2" key="1">
    <citation type="journal article" date="2020" name="Microorganisms">
        <title>Osmotic Adaptation and Compatible Solute Biosynthesis of Phototrophic Bacteria as Revealed from Genome Analyses.</title>
        <authorList>
            <person name="Imhoff J.F."/>
            <person name="Rahn T."/>
            <person name="Kunzel S."/>
            <person name="Keller A."/>
            <person name="Neulinger S.C."/>
        </authorList>
    </citation>
    <scope>NUCLEOTIDE SEQUENCE [LARGE SCALE GENOMIC DNA]</scope>
    <source>
        <strain evidence="1 2">DSM 15116</strain>
    </source>
</reference>
<accession>A0ABS1E681</accession>
<proteinExistence type="predicted"/>
<protein>
    <submittedName>
        <fullName evidence="1">Regulator</fullName>
    </submittedName>
</protein>
<dbReference type="EMBL" id="NRSH01000090">
    <property type="protein sequence ID" value="MBK1727028.1"/>
    <property type="molecule type" value="Genomic_DNA"/>
</dbReference>
<keyword evidence="2" id="KW-1185">Reference proteome</keyword>
<name>A0ABS1E681_9GAMM</name>
<sequence length="75" mass="8316">MPTYDYRCPENGEVVEVQHAMSEHVATWGELCRMAGRETGGTREDAPVERVITGGSVVSSGLSSAYWYWIFDSSL</sequence>
<dbReference type="Proteomes" id="UP000738126">
    <property type="component" value="Unassembled WGS sequence"/>
</dbReference>
<evidence type="ECO:0000313" key="2">
    <source>
        <dbReference type="Proteomes" id="UP000738126"/>
    </source>
</evidence>
<dbReference type="RefSeq" id="WP_200259461.1">
    <property type="nucleotide sequence ID" value="NZ_NRSH01000090.1"/>
</dbReference>
<evidence type="ECO:0000313" key="1">
    <source>
        <dbReference type="EMBL" id="MBK1727028.1"/>
    </source>
</evidence>
<comment type="caution">
    <text evidence="1">The sequence shown here is derived from an EMBL/GenBank/DDBJ whole genome shotgun (WGS) entry which is preliminary data.</text>
</comment>
<gene>
    <name evidence="1" type="ORF">CKO13_08325</name>
</gene>